<dbReference type="STRING" id="517418.Ctha_1480"/>
<proteinExistence type="predicted"/>
<dbReference type="EMBL" id="CP001100">
    <property type="protein sequence ID" value="ACF13939.1"/>
    <property type="molecule type" value="Genomic_DNA"/>
</dbReference>
<protein>
    <submittedName>
        <fullName evidence="1">Uncharacterized protein</fullName>
    </submittedName>
</protein>
<dbReference type="KEGG" id="cts:Ctha_1480"/>
<sequence>MPPNGTGFAIKATFPIRAMLFFMILFWLNSSSLLHAQTPAPKDSVWTPVFISDTTITSGARKSPILSRQLQTSQGEKIYSVVTTYIDTLTLPDRFIFQNSARVFLDGQPANERLYKIDYHEGRVFTKYLFSDNRPHSIEVRYRSIPVSLQLVYFKRTLAVKDSSIFGDTLKMVSAKTQSSGLAEDIFSGTSLRKSGTIVRGISVGTNQDLTVNSGLRLQLEGSLAPGVNVTAALTDENTPIQAEGNTQTLQEFDRVFVEIESEHAKATIGDFNLSLDNSEFASLDRKLQGGQISANLDVGRSHYEGLVSVAFSRGKYNVNQFNGLDGVQGPYRLTNQDGEPLIVVLAGTEKVYVDGELQTRGQNNDYVIEYSSGEITFTSECLITSDSRIVVDFQYTENLYPRSFFGTQFQSLFLNDKVKIQATFLNESDDKDNPIDITLSEANIETLKAAGADKSKAIDTTAFAGKDSDGSAAGNYIRKDTLIDGETIQIYRYAPSSDSAYWSPSFSYVDDGTGSYEKISYGIYEYVGEGNGDYEAYYALPLPQSQSLFDLAVLLQPHPFLTVKLEGALSENDLNTFSALDDSLKGGNAYLVAVQYAPKQVRVGGKNIGDFDIQVSQRYTSQNFAFFDRTQSVEFERDYNLIDSDGDELVSEDASQTVQKASFGYSPITPLQIKYTYGELTYGELLFTTRQEINSQLSLNSGTTSSLTSSFVESENTELDEYCEWNKHTGTVQHKTMLFERRPYQMNISPFVNYEINDKTTRSIAADTLDSDSHHIINVEPGITISNFFGQEFSFSFTYRTDKLFYSDTTENSVPRLEQASVAKTFAFDWQPPSSKVFTTKLKMTYRLREFTERFRLLGNSNSETILFRLQTRYSPWNGAFETELLYNVSTEKVSKTDRLYVAVDQGDGSYIWEDANDNGLKEFSEYVPISYTSELGDDSLQYVLTTYPSDELVPVIDLTTNLRFRIRPFRVITSPHTFLEKAAEAISTETLFRIEESSTEEDLKQIYLLNLSKFQNDSTTVSGQITFQQDVHFYENKLTNVRLRYQQQRSLSQYTLGIERKLYLERSLRFVTRLGYELGFEFNVESSYNRNIAVETDSEDSYGSTGREYEITSYLLGPDISYRPVQDLELGLEFEYERRADEFAKNQSGGKLAEATLTTLKLSSSYSLRGKGLISARISRTETRLKNTDDSNAVYELTSGNSSGNTYIWRLNFDYRLSRYITSSLNYEGRAVPSSSSLIHTATAEIRAVF</sequence>
<accession>B3QRY6</accession>
<dbReference type="AlphaFoldDB" id="B3QRY6"/>
<evidence type="ECO:0000313" key="1">
    <source>
        <dbReference type="EMBL" id="ACF13939.1"/>
    </source>
</evidence>
<dbReference type="Proteomes" id="UP000001208">
    <property type="component" value="Chromosome"/>
</dbReference>
<keyword evidence="2" id="KW-1185">Reference proteome</keyword>
<dbReference type="OrthoDB" id="9815802at2"/>
<dbReference type="HOGENOM" id="CLU_275678_0_0_10"/>
<name>B3QRY6_CHLT3</name>
<organism evidence="1 2">
    <name type="scientific">Chloroherpeton thalassium (strain ATCC 35110 / GB-78)</name>
    <dbReference type="NCBI Taxonomy" id="517418"/>
    <lineage>
        <taxon>Bacteria</taxon>
        <taxon>Pseudomonadati</taxon>
        <taxon>Chlorobiota</taxon>
        <taxon>Chlorobiia</taxon>
        <taxon>Chlorobiales</taxon>
        <taxon>Chloroherpetonaceae</taxon>
        <taxon>Chloroherpeton</taxon>
    </lineage>
</organism>
<gene>
    <name evidence="1" type="ordered locus">Ctha_1480</name>
</gene>
<dbReference type="eggNOG" id="COG3536">
    <property type="taxonomic scope" value="Bacteria"/>
</dbReference>
<reference evidence="1 2" key="1">
    <citation type="submission" date="2008-06" db="EMBL/GenBank/DDBJ databases">
        <title>Complete sequence of Chloroherpeton thalassium ATCC 35110.</title>
        <authorList>
            <consortium name="US DOE Joint Genome Institute"/>
            <person name="Lucas S."/>
            <person name="Copeland A."/>
            <person name="Lapidus A."/>
            <person name="Glavina del Rio T."/>
            <person name="Dalin E."/>
            <person name="Tice H."/>
            <person name="Bruce D."/>
            <person name="Goodwin L."/>
            <person name="Pitluck S."/>
            <person name="Schmutz J."/>
            <person name="Larimer F."/>
            <person name="Land M."/>
            <person name="Hauser L."/>
            <person name="Kyrpides N."/>
            <person name="Mikhailova N."/>
            <person name="Liu Z."/>
            <person name="Li T."/>
            <person name="Zhao F."/>
            <person name="Overmann J."/>
            <person name="Bryant D.A."/>
            <person name="Richardson P."/>
        </authorList>
    </citation>
    <scope>NUCLEOTIDE SEQUENCE [LARGE SCALE GENOMIC DNA]</scope>
    <source>
        <strain evidence="2">ATCC 35110 / GB-78</strain>
    </source>
</reference>
<evidence type="ECO:0000313" key="2">
    <source>
        <dbReference type="Proteomes" id="UP000001208"/>
    </source>
</evidence>